<proteinExistence type="inferred from homology"/>
<accession>A0AA35T7S3</accession>
<comment type="pathway">
    <text evidence="1">Amino-acid biosynthesis; L-isoleucine biosynthesis; 2-oxobutanoate from pyruvate: step 1/3.</text>
</comment>
<dbReference type="InterPro" id="IPR002034">
    <property type="entry name" value="AIPM/Hcit_synth_CS"/>
</dbReference>
<gene>
    <name evidence="12" type="ORF">GBAR_LOCUS23740</name>
</gene>
<dbReference type="InterPro" id="IPR000891">
    <property type="entry name" value="PYR_CT"/>
</dbReference>
<reference evidence="12" key="1">
    <citation type="submission" date="2023-03" db="EMBL/GenBank/DDBJ databases">
        <authorList>
            <person name="Steffen K."/>
            <person name="Cardenas P."/>
        </authorList>
    </citation>
    <scope>NUCLEOTIDE SEQUENCE</scope>
</reference>
<evidence type="ECO:0000256" key="7">
    <source>
        <dbReference type="ARBA" id="ARBA00022679"/>
    </source>
</evidence>
<comment type="caution">
    <text evidence="12">The sequence shown here is derived from an EMBL/GenBank/DDBJ whole genome shotgun (WGS) entry which is preliminary data.</text>
</comment>
<dbReference type="PROSITE" id="PS50991">
    <property type="entry name" value="PYR_CT"/>
    <property type="match status" value="1"/>
</dbReference>
<dbReference type="NCBIfam" id="TIGR00977">
    <property type="entry name" value="citramal_synth"/>
    <property type="match status" value="1"/>
</dbReference>
<dbReference type="Pfam" id="PF22617">
    <property type="entry name" value="HCS_D2"/>
    <property type="match status" value="1"/>
</dbReference>
<evidence type="ECO:0000313" key="12">
    <source>
        <dbReference type="EMBL" id="CAI8042814.1"/>
    </source>
</evidence>
<evidence type="ECO:0000256" key="10">
    <source>
        <dbReference type="RuleBase" id="RU003523"/>
    </source>
</evidence>
<organism evidence="12 13">
    <name type="scientific">Geodia barretti</name>
    <name type="common">Barrett's horny sponge</name>
    <dbReference type="NCBI Taxonomy" id="519541"/>
    <lineage>
        <taxon>Eukaryota</taxon>
        <taxon>Metazoa</taxon>
        <taxon>Porifera</taxon>
        <taxon>Demospongiae</taxon>
        <taxon>Heteroscleromorpha</taxon>
        <taxon>Tetractinellida</taxon>
        <taxon>Astrophorina</taxon>
        <taxon>Geodiidae</taxon>
        <taxon>Geodia</taxon>
    </lineage>
</organism>
<dbReference type="InterPro" id="IPR013785">
    <property type="entry name" value="Aldolase_TIM"/>
</dbReference>
<dbReference type="CDD" id="cd07941">
    <property type="entry name" value="DRE_TIM_LeuA3"/>
    <property type="match status" value="1"/>
</dbReference>
<evidence type="ECO:0000256" key="6">
    <source>
        <dbReference type="ARBA" id="ARBA00022624"/>
    </source>
</evidence>
<evidence type="ECO:0000256" key="5">
    <source>
        <dbReference type="ARBA" id="ARBA00022605"/>
    </source>
</evidence>
<dbReference type="SUPFAM" id="SSF51569">
    <property type="entry name" value="Aldolase"/>
    <property type="match status" value="1"/>
</dbReference>
<dbReference type="Gene3D" id="3.30.160.270">
    <property type="match status" value="1"/>
</dbReference>
<dbReference type="EMBL" id="CASHTH010003283">
    <property type="protein sequence ID" value="CAI8042814.1"/>
    <property type="molecule type" value="Genomic_DNA"/>
</dbReference>
<sequence>MVEFYDTTLRDGSQAEGVAFSVEDKLIIIEALDKLGIRYIEGGYPGSNPKDIEFFKRAKGIALETATIVPFGSTRYPTYTVDADPNLTALLDTGARTVTIFGKSWRLHATDVLRVTAEENLELIESSVRYLVENGREVIYDAEHFFDGYADDAEYAIETLRAAATGGASCLVLCDTNGGRLPLEIQEGVKVVLSELSLPVGIHTHNDAGMGAANSVLAVQAGATHIQGTFNGYGERCGNANLASIIPTIQLKLGIKCLSDTQLQALTRVSRLISELANLPHDERQPYVGSSAFAHKGGLHTDAIRKNRLTYEHIVPETVGNTQRILVSDQAGRGTIMKKIEKEYPDYDKNSPQVLELFKRLKEAEQEGYQYEAAEASFELLTHKVFNGYESFFEPVGFRVIIEQFSDYAMRSEATVKVTTPDGLTAHTAADGDGPVNALDTALRKALEQFYPALQTVRLIDYKVRVLDTKAGTGSKVRVLIEASDGERTWSTVGVSENIISASAKH</sequence>
<dbReference type="GO" id="GO:0043714">
    <property type="term" value="F:(R)-citramalate synthase activity"/>
    <property type="evidence" value="ECO:0007669"/>
    <property type="project" value="UniProtKB-EC"/>
</dbReference>
<dbReference type="Gene3D" id="3.20.20.70">
    <property type="entry name" value="Aldolase class I"/>
    <property type="match status" value="1"/>
</dbReference>
<dbReference type="InterPro" id="IPR013709">
    <property type="entry name" value="2-isopropylmalate_synth_dimer"/>
</dbReference>
<dbReference type="GO" id="GO:0009097">
    <property type="term" value="P:isoleucine biosynthetic process"/>
    <property type="evidence" value="ECO:0007669"/>
    <property type="project" value="UniProtKB-KW"/>
</dbReference>
<evidence type="ECO:0000256" key="1">
    <source>
        <dbReference type="ARBA" id="ARBA00004743"/>
    </source>
</evidence>
<dbReference type="Pfam" id="PF00682">
    <property type="entry name" value="HMGL-like"/>
    <property type="match status" value="1"/>
</dbReference>
<evidence type="ECO:0000256" key="8">
    <source>
        <dbReference type="ARBA" id="ARBA00023304"/>
    </source>
</evidence>
<dbReference type="InterPro" id="IPR054691">
    <property type="entry name" value="LeuA/HCS_post-cat"/>
</dbReference>
<dbReference type="AlphaFoldDB" id="A0AA35T7S3"/>
<keyword evidence="6" id="KW-0412">Isoleucine biosynthesis</keyword>
<feature type="domain" description="Pyruvate carboxyltransferase" evidence="11">
    <location>
        <begin position="2"/>
        <end position="267"/>
    </location>
</feature>
<dbReference type="GO" id="GO:0003852">
    <property type="term" value="F:2-isopropylmalate synthase activity"/>
    <property type="evidence" value="ECO:0007669"/>
    <property type="project" value="UniProtKB-EC"/>
</dbReference>
<dbReference type="EC" id="2.3.3.21" evidence="9"/>
<evidence type="ECO:0000256" key="3">
    <source>
        <dbReference type="ARBA" id="ARBA00012973"/>
    </source>
</evidence>
<dbReference type="PROSITE" id="PS00816">
    <property type="entry name" value="AIPM_HOMOCIT_SYNTH_2"/>
    <property type="match status" value="1"/>
</dbReference>
<dbReference type="PANTHER" id="PTHR43538:SF1">
    <property type="entry name" value="(R)-CITRAMALATE SYNTHASE"/>
    <property type="match status" value="1"/>
</dbReference>
<dbReference type="SUPFAM" id="SSF110921">
    <property type="entry name" value="2-isopropylmalate synthase LeuA, allosteric (dimerisation) domain"/>
    <property type="match status" value="1"/>
</dbReference>
<evidence type="ECO:0000256" key="4">
    <source>
        <dbReference type="ARBA" id="ARBA00022325"/>
    </source>
</evidence>
<keyword evidence="7 10" id="KW-0808">Transferase</keyword>
<evidence type="ECO:0000256" key="2">
    <source>
        <dbReference type="ARBA" id="ARBA00006154"/>
    </source>
</evidence>
<dbReference type="InterPro" id="IPR005675">
    <property type="entry name" value="Citramal_synthase"/>
</dbReference>
<dbReference type="Pfam" id="PF08502">
    <property type="entry name" value="LeuA_dimer"/>
    <property type="match status" value="1"/>
</dbReference>
<keyword evidence="13" id="KW-1185">Reference proteome</keyword>
<evidence type="ECO:0000259" key="11">
    <source>
        <dbReference type="PROSITE" id="PS50991"/>
    </source>
</evidence>
<comment type="similarity">
    <text evidence="2 10">Belongs to the alpha-IPM synthase/homocitrate synthase family.</text>
</comment>
<dbReference type="Gene3D" id="1.10.238.260">
    <property type="match status" value="1"/>
</dbReference>
<keyword evidence="8" id="KW-0100">Branched-chain amino acid biosynthesis</keyword>
<dbReference type="Proteomes" id="UP001174909">
    <property type="component" value="Unassembled WGS sequence"/>
</dbReference>
<dbReference type="PANTHER" id="PTHR43538">
    <property type="entry name" value="ALPHA-IPM SYNTHASE/HOMOCITRATE SYNTHASE"/>
    <property type="match status" value="1"/>
</dbReference>
<evidence type="ECO:0000256" key="9">
    <source>
        <dbReference type="ARBA" id="ARBA00034330"/>
    </source>
</evidence>
<dbReference type="InterPro" id="IPR036230">
    <property type="entry name" value="LeuA_allosteric_dom_sf"/>
</dbReference>
<keyword evidence="5" id="KW-0028">Amino-acid biosynthesis</keyword>
<dbReference type="GO" id="GO:0009098">
    <property type="term" value="P:L-leucine biosynthetic process"/>
    <property type="evidence" value="ECO:0007669"/>
    <property type="project" value="InterPro"/>
</dbReference>
<dbReference type="SMART" id="SM00917">
    <property type="entry name" value="LeuA_dimer"/>
    <property type="match status" value="1"/>
</dbReference>
<name>A0AA35T7S3_GEOBA</name>
<dbReference type="PROSITE" id="PS00815">
    <property type="entry name" value="AIPM_HOMOCIT_SYNTH_1"/>
    <property type="match status" value="1"/>
</dbReference>
<protein>
    <recommendedName>
        <fullName evidence="4">(R)-citramalate synthase</fullName>
        <ecNumber evidence="3">2.3.3.13</ecNumber>
        <ecNumber evidence="9">2.3.3.21</ecNumber>
    </recommendedName>
</protein>
<evidence type="ECO:0000313" key="13">
    <source>
        <dbReference type="Proteomes" id="UP001174909"/>
    </source>
</evidence>
<dbReference type="EC" id="2.3.3.13" evidence="3"/>